<evidence type="ECO:0000313" key="2">
    <source>
        <dbReference type="Proteomes" id="UP000077339"/>
    </source>
</evidence>
<dbReference type="EMBL" id="JFHK01000005">
    <property type="protein sequence ID" value="OAA30991.1"/>
    <property type="molecule type" value="Genomic_DNA"/>
</dbReference>
<dbReference type="Gene3D" id="3.30.70.100">
    <property type="match status" value="1"/>
</dbReference>
<reference evidence="1 2" key="1">
    <citation type="submission" date="2014-02" db="EMBL/GenBank/DDBJ databases">
        <title>Kosmotoga genome sequencing.</title>
        <authorList>
            <person name="Pollo S.M."/>
            <person name="Charchuk R."/>
            <person name="Nesbo C.L."/>
        </authorList>
    </citation>
    <scope>NUCLEOTIDE SEQUENCE [LARGE SCALE GENOMIC DNA]</scope>
    <source>
        <strain evidence="1 2">S304</strain>
    </source>
</reference>
<evidence type="ECO:0008006" key="3">
    <source>
        <dbReference type="Google" id="ProtNLM"/>
    </source>
</evidence>
<gene>
    <name evidence="1" type="ORF">AT15_08425</name>
</gene>
<dbReference type="Proteomes" id="UP000077339">
    <property type="component" value="Unassembled WGS sequence"/>
</dbReference>
<dbReference type="PATRIC" id="fig|1453497.3.peg.1669"/>
<dbReference type="SUPFAM" id="SSF55008">
    <property type="entry name" value="HMA, heavy metal-associated domain"/>
    <property type="match status" value="1"/>
</dbReference>
<protein>
    <recommendedName>
        <fullName evidence="3">HMA domain-containing protein</fullName>
    </recommendedName>
</protein>
<dbReference type="RefSeq" id="WP_068346732.1">
    <property type="nucleotide sequence ID" value="NZ_JFHK01000005.1"/>
</dbReference>
<dbReference type="AlphaFoldDB" id="A0A176K1K3"/>
<evidence type="ECO:0000313" key="1">
    <source>
        <dbReference type="EMBL" id="OAA30991.1"/>
    </source>
</evidence>
<keyword evidence="2" id="KW-1185">Reference proteome</keyword>
<comment type="caution">
    <text evidence="1">The sequence shown here is derived from an EMBL/GenBank/DDBJ whole genome shotgun (WGS) entry which is preliminary data.</text>
</comment>
<accession>A0A176K1K3</accession>
<sequence length="71" mass="8243">MARVVKIFQVRNLKTEEDEKKVKKILNSLSGIVRVDPMGKFGVVELEYEDALVDRETIKDELANHGYEMIY</sequence>
<dbReference type="GO" id="GO:0046872">
    <property type="term" value="F:metal ion binding"/>
    <property type="evidence" value="ECO:0007669"/>
    <property type="project" value="InterPro"/>
</dbReference>
<organism evidence="1 2">
    <name type="scientific">Kosmotoga arenicorallina S304</name>
    <dbReference type="NCBI Taxonomy" id="1453497"/>
    <lineage>
        <taxon>Bacteria</taxon>
        <taxon>Thermotogati</taxon>
        <taxon>Thermotogota</taxon>
        <taxon>Thermotogae</taxon>
        <taxon>Kosmotogales</taxon>
        <taxon>Kosmotogaceae</taxon>
        <taxon>Kosmotoga</taxon>
    </lineage>
</organism>
<name>A0A176K1K3_9BACT</name>
<dbReference type="InterPro" id="IPR036163">
    <property type="entry name" value="HMA_dom_sf"/>
</dbReference>
<dbReference type="STRING" id="1453497.AT15_08425"/>
<proteinExistence type="predicted"/>
<dbReference type="OrthoDB" id="48730at2"/>